<gene>
    <name evidence="1" type="ORF">MML48_3g00009672</name>
</gene>
<dbReference type="Proteomes" id="UP001056778">
    <property type="component" value="Chromosome 3"/>
</dbReference>
<accession>A0ACB9TBQ4</accession>
<comment type="caution">
    <text evidence="1">The sequence shown here is derived from an EMBL/GenBank/DDBJ whole genome shotgun (WGS) entry which is preliminary data.</text>
</comment>
<reference evidence="1" key="1">
    <citation type="submission" date="2022-04" db="EMBL/GenBank/DDBJ databases">
        <title>Chromosome-scale genome assembly of Holotrichia oblita Faldermann.</title>
        <authorList>
            <person name="Rongchong L."/>
        </authorList>
    </citation>
    <scope>NUCLEOTIDE SEQUENCE</scope>
    <source>
        <strain evidence="1">81SQS9</strain>
    </source>
</reference>
<dbReference type="EMBL" id="CM043017">
    <property type="protein sequence ID" value="KAI4464240.1"/>
    <property type="molecule type" value="Genomic_DNA"/>
</dbReference>
<keyword evidence="2" id="KW-1185">Reference proteome</keyword>
<organism evidence="1 2">
    <name type="scientific">Holotrichia oblita</name>
    <name type="common">Chafer beetle</name>
    <dbReference type="NCBI Taxonomy" id="644536"/>
    <lineage>
        <taxon>Eukaryota</taxon>
        <taxon>Metazoa</taxon>
        <taxon>Ecdysozoa</taxon>
        <taxon>Arthropoda</taxon>
        <taxon>Hexapoda</taxon>
        <taxon>Insecta</taxon>
        <taxon>Pterygota</taxon>
        <taxon>Neoptera</taxon>
        <taxon>Endopterygota</taxon>
        <taxon>Coleoptera</taxon>
        <taxon>Polyphaga</taxon>
        <taxon>Scarabaeiformia</taxon>
        <taxon>Scarabaeidae</taxon>
        <taxon>Melolonthinae</taxon>
        <taxon>Holotrichia</taxon>
    </lineage>
</organism>
<evidence type="ECO:0000313" key="2">
    <source>
        <dbReference type="Proteomes" id="UP001056778"/>
    </source>
</evidence>
<proteinExistence type="predicted"/>
<sequence length="562" mass="62219">MVCKEDVLTWFKDLECYKRIDLMYELLNMCMPFEIRFVGSCIEEIGKHSYQDLRGLTIIANDVEKLSKDSTLSNGLLDENTRSRVLLYISLLSTRNCLSANWLFKKLFRTAVFEDFIVKGNCKDDNLQSELLLLLTMSLHHPAFTFDQKTFFGMLLVHLIEQREGKKAMAVKPNAYCYPPGFGYPPAPIIPNSEIPVIPIKTASPLGTGDASQHPPPPGLPIHAAVNPSLDYMAPTVWQRPAFTAAMCAAPEGMTFPARSISPLVSQPTSSPSSRGSSPHRNYTIRAVTGLPPQPPPPHPVDTPSHITMDPLSSPSIPKYMPLLKSNEEELSHLQEEKFRDPHWLNQFDLKRQNGMQMFYALDQMRALKLEGENSLHCSTSSSNSSLNQSPPQTPTASLIQPHGPGRGHGGNGADTKSRMNGMPPPYVPANVPPPPPPALCESTQPPPPFSNCTVPYTNNYPSHVTLTAIPNRCIFQYSTAFRPSFTTPFSYHPDTVFTSPYLQIPIYSSVQQQAQHPRIPPTCCNCGATGHTGPDCAAQTIEDITQKAYNLEYSPLAETEK</sequence>
<name>A0ACB9TBQ4_HOLOL</name>
<evidence type="ECO:0000313" key="1">
    <source>
        <dbReference type="EMBL" id="KAI4464240.1"/>
    </source>
</evidence>
<protein>
    <submittedName>
        <fullName evidence="1">Zinc finger cchc domain containing protein</fullName>
    </submittedName>
</protein>